<keyword evidence="5" id="KW-1185">Reference proteome</keyword>
<dbReference type="PANTHER" id="PTHR41259:SF1">
    <property type="entry name" value="DOUBLE-STRAND BREAK REPAIR RAD50 ATPASE, PUTATIVE-RELATED"/>
    <property type="match status" value="1"/>
</dbReference>
<protein>
    <submittedName>
        <fullName evidence="4">AAA family ATPase</fullName>
    </submittedName>
</protein>
<evidence type="ECO:0000313" key="4">
    <source>
        <dbReference type="EMBL" id="QIW82145.1"/>
    </source>
</evidence>
<feature type="coiled-coil region" evidence="1">
    <location>
        <begin position="681"/>
        <end position="770"/>
    </location>
</feature>
<feature type="coiled-coil region" evidence="1">
    <location>
        <begin position="179"/>
        <end position="233"/>
    </location>
</feature>
<accession>A0A6H0WTV0</accession>
<dbReference type="EMBL" id="CP048852">
    <property type="protein sequence ID" value="QIW82145.1"/>
    <property type="molecule type" value="Genomic_DNA"/>
</dbReference>
<organism evidence="4 5">
    <name type="scientific">Bacillus tequilensis</name>
    <dbReference type="NCBI Taxonomy" id="227866"/>
    <lineage>
        <taxon>Bacteria</taxon>
        <taxon>Bacillati</taxon>
        <taxon>Bacillota</taxon>
        <taxon>Bacilli</taxon>
        <taxon>Bacillales</taxon>
        <taxon>Bacillaceae</taxon>
        <taxon>Bacillus</taxon>
    </lineage>
</organism>
<reference evidence="4 5" key="1">
    <citation type="submission" date="2020-02" db="EMBL/GenBank/DDBJ databases">
        <title>Genome sequencing, annotation and comparative genomic analysis of Bacillus tequilensis EA-CB0015, an effective biological control agent against Pseudocercospora fijiensis in banana plants.</title>
        <authorList>
            <person name="Cuellar-Gaviria T.Z."/>
            <person name="Ju K.-S."/>
            <person name="Villegas-Escobar V."/>
        </authorList>
    </citation>
    <scope>NUCLEOTIDE SEQUENCE [LARGE SCALE GENOMIC DNA]</scope>
    <source>
        <strain evidence="4 5">EA-CB0015</strain>
    </source>
</reference>
<keyword evidence="2" id="KW-0812">Transmembrane</keyword>
<evidence type="ECO:0000256" key="2">
    <source>
        <dbReference type="SAM" id="Phobius"/>
    </source>
</evidence>
<dbReference type="RefSeq" id="WP_167873827.1">
    <property type="nucleotide sequence ID" value="NZ_CP048852.1"/>
</dbReference>
<dbReference type="PANTHER" id="PTHR41259">
    <property type="entry name" value="DOUBLE-STRAND BREAK REPAIR RAD50 ATPASE, PUTATIVE-RELATED"/>
    <property type="match status" value="1"/>
</dbReference>
<dbReference type="KEGG" id="bteq:G4P54_05260"/>
<dbReference type="Pfam" id="PF13514">
    <property type="entry name" value="AAA_27"/>
    <property type="match status" value="1"/>
</dbReference>
<evidence type="ECO:0000259" key="3">
    <source>
        <dbReference type="Pfam" id="PF13514"/>
    </source>
</evidence>
<dbReference type="InterPro" id="IPR027417">
    <property type="entry name" value="P-loop_NTPase"/>
</dbReference>
<dbReference type="InterPro" id="IPR038734">
    <property type="entry name" value="YhaN_AAA"/>
</dbReference>
<dbReference type="SUPFAM" id="SSF52540">
    <property type="entry name" value="P-loop containing nucleoside triphosphate hydrolases"/>
    <property type="match status" value="2"/>
</dbReference>
<sequence>MKALRIKSLHIYNYGKFSNRTFHFSASPVQVIYGLNEAGKTTMMSFIESMLFGFPKTKKYEPKTGGVYGGILEAEHPEYGVMKIERTKGTAEKLRVYTEKGEVMQGDVLKQLFHGTDRSLYKAIYSFDVFGLQEIHAFNRDKIGEFLLFSSLFGAEAVSKLDSRLTKESERLYKPNGRNPQLNQELETLKQLAVKLKQAETEEAGYHQILEEKRTLEARLAEAETELKETAGYIRTIEGAIELNPLLHEKAALEQEMAQYPEQAGQFPADGLHQLEKYESHFHPKSAQLEALRVKMAELDKQRQRLTPDKELLAKETLIQELSAAFHMYQSCGEQLAAIQAQLRQSSAEAAAGLEQLNKTDENELLTMNTSYDYEWQLQQAVQQYVQARDRKRQLDETFELARQELEAAEKAVQAASSAILENSQRKDKEAALKAYDEAQGQYQEQAELREQLNFFERQQAKQKKMVIAAGMLFIVLFLLLQQWIPAISIGAALIVYGLASGKKTPPSRNSRGMRQPMTDISPAEAEALREALWEDDRNKQHLITQRAVLQQKEAAYERVIQQFEQWEADMAPSFTQAERFMNELGFKEDPSFLLDAYSLMKDVKKEVKKKHELTIEAGRLKKHRRTFEERVSMLMSENHSQNISISDALHTLQKNVEREKEIEKQKKGIETDIHYTKEQMLELEQEIKYFQAQIEQLFAAAGAKDRNEYCTIADISRQLKETESKLHRINAQLQGGHPEELELADSNTLSELENKQFSENDRKERLTEEIRQLRSQIALHFVKQEQLEASGLVSDLKLQIEMQKERVKESAKKWASIQMIKQVITNKLERHKKVELPRLLETAGEFFRPLTDGNYKAIYFSETDDSIIVMHDDGTVYHAEELSQGTCEQLYTAIRFALAVTRQDGAGLPFQLDDSFVHFDQERLKRVLDVLYDLSEGGRQILYFTCHDHVKDAFQSSQVIHLVS</sequence>
<keyword evidence="2" id="KW-1133">Transmembrane helix</keyword>
<keyword evidence="2" id="KW-0472">Membrane</keyword>
<evidence type="ECO:0000313" key="5">
    <source>
        <dbReference type="Proteomes" id="UP000501914"/>
    </source>
</evidence>
<evidence type="ECO:0000256" key="1">
    <source>
        <dbReference type="SAM" id="Coils"/>
    </source>
</evidence>
<dbReference type="Proteomes" id="UP000501914">
    <property type="component" value="Chromosome"/>
</dbReference>
<dbReference type="Gene3D" id="3.40.50.300">
    <property type="entry name" value="P-loop containing nucleotide triphosphate hydrolases"/>
    <property type="match status" value="2"/>
</dbReference>
<feature type="domain" description="YhaN AAA" evidence="3">
    <location>
        <begin position="5"/>
        <end position="203"/>
    </location>
</feature>
<feature type="transmembrane region" description="Helical" evidence="2">
    <location>
        <begin position="467"/>
        <end position="500"/>
    </location>
</feature>
<name>A0A6H0WTV0_9BACI</name>
<feature type="coiled-coil region" evidence="1">
    <location>
        <begin position="378"/>
        <end position="459"/>
    </location>
</feature>
<gene>
    <name evidence="4" type="ORF">G4P54_05260</name>
</gene>
<keyword evidence="1" id="KW-0175">Coiled coil</keyword>
<proteinExistence type="predicted"/>
<dbReference type="AlphaFoldDB" id="A0A6H0WTV0"/>